<evidence type="ECO:0000313" key="2">
    <source>
        <dbReference type="EMBL" id="KAK3796198.1"/>
    </source>
</evidence>
<organism evidence="2 3">
    <name type="scientific">Elysia crispata</name>
    <name type="common">lettuce slug</name>
    <dbReference type="NCBI Taxonomy" id="231223"/>
    <lineage>
        <taxon>Eukaryota</taxon>
        <taxon>Metazoa</taxon>
        <taxon>Spiralia</taxon>
        <taxon>Lophotrochozoa</taxon>
        <taxon>Mollusca</taxon>
        <taxon>Gastropoda</taxon>
        <taxon>Heterobranchia</taxon>
        <taxon>Euthyneura</taxon>
        <taxon>Panpulmonata</taxon>
        <taxon>Sacoglossa</taxon>
        <taxon>Placobranchoidea</taxon>
        <taxon>Plakobranchidae</taxon>
        <taxon>Elysia</taxon>
    </lineage>
</organism>
<feature type="region of interest" description="Disordered" evidence="1">
    <location>
        <begin position="1"/>
        <end position="21"/>
    </location>
</feature>
<proteinExistence type="predicted"/>
<dbReference type="AlphaFoldDB" id="A0AAE1E7X6"/>
<dbReference type="Proteomes" id="UP001283361">
    <property type="component" value="Unassembled WGS sequence"/>
</dbReference>
<evidence type="ECO:0000256" key="1">
    <source>
        <dbReference type="SAM" id="MobiDB-lite"/>
    </source>
</evidence>
<evidence type="ECO:0000313" key="3">
    <source>
        <dbReference type="Proteomes" id="UP001283361"/>
    </source>
</evidence>
<comment type="caution">
    <text evidence="2">The sequence shown here is derived from an EMBL/GenBank/DDBJ whole genome shotgun (WGS) entry which is preliminary data.</text>
</comment>
<accession>A0AAE1E7X6</accession>
<keyword evidence="3" id="KW-1185">Reference proteome</keyword>
<name>A0AAE1E7X6_9GAST</name>
<gene>
    <name evidence="2" type="ORF">RRG08_004328</name>
</gene>
<reference evidence="2" key="1">
    <citation type="journal article" date="2023" name="G3 (Bethesda)">
        <title>A reference genome for the long-term kleptoplast-retaining sea slug Elysia crispata morphotype clarki.</title>
        <authorList>
            <person name="Eastman K.E."/>
            <person name="Pendleton A.L."/>
            <person name="Shaikh M.A."/>
            <person name="Suttiyut T."/>
            <person name="Ogas R."/>
            <person name="Tomko P."/>
            <person name="Gavelis G."/>
            <person name="Widhalm J.R."/>
            <person name="Wisecaver J.H."/>
        </authorList>
    </citation>
    <scope>NUCLEOTIDE SEQUENCE</scope>
    <source>
        <strain evidence="2">ECLA1</strain>
    </source>
</reference>
<dbReference type="EMBL" id="JAWDGP010000906">
    <property type="protein sequence ID" value="KAK3796198.1"/>
    <property type="molecule type" value="Genomic_DNA"/>
</dbReference>
<sequence length="159" mass="18146">MEAPAKYDKPASFQRKPYQKSDCTCTRIPPLFNDLSNLSESESESCLFDFTEDAIACAASVVGESKDEPECEIKTPPTVDERRKATINPMHDDRKGKQINQIMSEFCDVLTSLPGHTQTVQYEIHISSDEIVRVKHYQLPFASQEFVKEEVKKLLENRM</sequence>
<protein>
    <submittedName>
        <fullName evidence="2">Uncharacterized protein</fullName>
    </submittedName>
</protein>